<dbReference type="PANTHER" id="PTHR12138:SF154">
    <property type="entry name" value="PROTEIN-SERINE_THREONINE PHOSPHATASE"/>
    <property type="match status" value="1"/>
</dbReference>
<evidence type="ECO:0000313" key="2">
    <source>
        <dbReference type="Proteomes" id="UP000001595"/>
    </source>
</evidence>
<organism evidence="1 2">
    <name type="scientific">Pongo abelii</name>
    <name type="common">Sumatran orangutan</name>
    <name type="synonym">Pongo pygmaeus abelii</name>
    <dbReference type="NCBI Taxonomy" id="9601"/>
    <lineage>
        <taxon>Eukaryota</taxon>
        <taxon>Metazoa</taxon>
        <taxon>Chordata</taxon>
        <taxon>Craniata</taxon>
        <taxon>Vertebrata</taxon>
        <taxon>Euteleostomi</taxon>
        <taxon>Mammalia</taxon>
        <taxon>Eutheria</taxon>
        <taxon>Euarchontoglires</taxon>
        <taxon>Primates</taxon>
        <taxon>Haplorrhini</taxon>
        <taxon>Catarrhini</taxon>
        <taxon>Hominidae</taxon>
        <taxon>Pongo</taxon>
    </lineage>
</organism>
<reference evidence="1" key="3">
    <citation type="submission" date="2025-09" db="UniProtKB">
        <authorList>
            <consortium name="Ensembl"/>
        </authorList>
    </citation>
    <scope>IDENTIFICATION</scope>
</reference>
<name>A0A8I5UM80_PONAB</name>
<dbReference type="Ensembl" id="ENSPPYT00000038303.1">
    <property type="protein sequence ID" value="ENSPPYP00000036670.1"/>
    <property type="gene ID" value="ENSPPYG00000039768.1"/>
</dbReference>
<proteinExistence type="predicted"/>
<sequence>MGPVLLVWGRGCECAAPAQAGSAWNQLTNTGKGEIKVGQGEGGVQNLFTALTVQTTGIPGARPAIVSWILAPLQSCVMLATGSCSVTGTWGRWGHCEGISPNYDVGESEGQIYLWRLCGFGLISDPALFPPVWGSPPVSLCCLLGPTRTASLRLKPHLRSSCFPISFPFFFFFLRQSLALLPRLECSGLITAHYSFDFLGSGDPPTSASQVAGTMSARHHAWLIFKFFVETRSHHCVAQAGLFFFGSLQRLPPRFKRFSCLSLPSSWDYKHPPPCPANFLHF</sequence>
<keyword evidence="2" id="KW-1185">Reference proteome</keyword>
<accession>A0A8I5UM80</accession>
<dbReference type="Proteomes" id="UP000001595">
    <property type="component" value="Chromosome 1"/>
</dbReference>
<dbReference type="AlphaFoldDB" id="A0A8I5UM80"/>
<protein>
    <submittedName>
        <fullName evidence="1">Uncharacterized protein</fullName>
    </submittedName>
</protein>
<dbReference type="GeneTree" id="ENSGT00940000161627"/>
<reference evidence="1 2" key="1">
    <citation type="submission" date="2008-02" db="EMBL/GenBank/DDBJ databases">
        <title>A 6x draft sequence assembly of the Pongo pygmaeus abelii genome.</title>
        <authorList>
            <person name="Wilson R.K."/>
            <person name="Mardis E."/>
        </authorList>
    </citation>
    <scope>NUCLEOTIDE SEQUENCE [LARGE SCALE GENOMIC DNA]</scope>
</reference>
<dbReference type="PANTHER" id="PTHR12138">
    <property type="entry name" value="PRIMATE-EXPANDED PROTEIN FAMILY"/>
    <property type="match status" value="1"/>
</dbReference>
<evidence type="ECO:0000313" key="1">
    <source>
        <dbReference type="Ensembl" id="ENSPPYP00000036670.1"/>
    </source>
</evidence>
<reference evidence="1" key="2">
    <citation type="submission" date="2025-08" db="UniProtKB">
        <authorList>
            <consortium name="Ensembl"/>
        </authorList>
    </citation>
    <scope>IDENTIFICATION</scope>
</reference>